<feature type="transmembrane region" description="Helical" evidence="11">
    <location>
        <begin position="61"/>
        <end position="83"/>
    </location>
</feature>
<evidence type="ECO:0000256" key="2">
    <source>
        <dbReference type="ARBA" id="ARBA00022475"/>
    </source>
</evidence>
<feature type="transmembrane region" description="Helical" evidence="11">
    <location>
        <begin position="216"/>
        <end position="237"/>
    </location>
</feature>
<organism evidence="13 14">
    <name type="scientific">Clytia hemisphaerica</name>
    <dbReference type="NCBI Taxonomy" id="252671"/>
    <lineage>
        <taxon>Eukaryota</taxon>
        <taxon>Metazoa</taxon>
        <taxon>Cnidaria</taxon>
        <taxon>Hydrozoa</taxon>
        <taxon>Hydroidolina</taxon>
        <taxon>Leptothecata</taxon>
        <taxon>Obeliida</taxon>
        <taxon>Clytiidae</taxon>
        <taxon>Clytia</taxon>
    </lineage>
</organism>
<dbReference type="GO" id="GO:0004930">
    <property type="term" value="F:G protein-coupled receptor activity"/>
    <property type="evidence" value="ECO:0007669"/>
    <property type="project" value="UniProtKB-KW"/>
</dbReference>
<sequence>MFGGCNVTTLAETDQIDIPEISKAFFVVIFTLLSITASVLNMLIIYLFLTNRSLRTISNKFIISLAVGDVLMGTLLGPSKIFALLNIQDCSLKTLGQTVTSTMAVSGVTIGCIAYDRFLYVKSINHYNNKRTQQYLMILVIVPWFMVLVLLATKLASELSNAVMALCLVLGIYAFIIFCYTKLIQLLRKSVQIAAKNETTTSTTANTERNLKMVSFVKLILVTAIAFTFPIVINRTMHIIYLSMDKNWIFYQRRQTLIILITHCSFILNSSINPVLYCWKHQGFRKACKRTFKRQDQQRVRFARTPKIYPLDNKMDGRLVAENSQTS</sequence>
<evidence type="ECO:0000256" key="7">
    <source>
        <dbReference type="ARBA" id="ARBA00023170"/>
    </source>
</evidence>
<dbReference type="SUPFAM" id="SSF81321">
    <property type="entry name" value="Family A G protein-coupled receptor-like"/>
    <property type="match status" value="1"/>
</dbReference>
<keyword evidence="7 10" id="KW-0675">Receptor</keyword>
<feature type="transmembrane region" description="Helical" evidence="11">
    <location>
        <begin position="95"/>
        <end position="115"/>
    </location>
</feature>
<accession>A0A7M5WW87</accession>
<dbReference type="RefSeq" id="XP_066915379.1">
    <property type="nucleotide sequence ID" value="XM_067059278.1"/>
</dbReference>
<keyword evidence="4 11" id="KW-1133">Transmembrane helix</keyword>
<dbReference type="EnsemblMetazoa" id="CLYHEMT013796.1">
    <property type="protein sequence ID" value="CLYHEMP013796.1"/>
    <property type="gene ID" value="CLYHEMG013796"/>
</dbReference>
<dbReference type="GO" id="GO:0005886">
    <property type="term" value="C:plasma membrane"/>
    <property type="evidence" value="ECO:0007669"/>
    <property type="project" value="UniProtKB-SubCell"/>
</dbReference>
<evidence type="ECO:0000256" key="10">
    <source>
        <dbReference type="RuleBase" id="RU000688"/>
    </source>
</evidence>
<evidence type="ECO:0000256" key="11">
    <source>
        <dbReference type="SAM" id="Phobius"/>
    </source>
</evidence>
<dbReference type="InterPro" id="IPR000276">
    <property type="entry name" value="GPCR_Rhodpsn"/>
</dbReference>
<evidence type="ECO:0000256" key="3">
    <source>
        <dbReference type="ARBA" id="ARBA00022692"/>
    </source>
</evidence>
<dbReference type="PRINTS" id="PR00237">
    <property type="entry name" value="GPCRRHODOPSN"/>
</dbReference>
<keyword evidence="8" id="KW-0325">Glycoprotein</keyword>
<dbReference type="PROSITE" id="PS50262">
    <property type="entry name" value="G_PROTEIN_RECEP_F1_2"/>
    <property type="match status" value="1"/>
</dbReference>
<evidence type="ECO:0000256" key="6">
    <source>
        <dbReference type="ARBA" id="ARBA00023136"/>
    </source>
</evidence>
<dbReference type="PROSITE" id="PS00237">
    <property type="entry name" value="G_PROTEIN_RECEP_F1_1"/>
    <property type="match status" value="1"/>
</dbReference>
<dbReference type="Gene3D" id="1.20.1070.10">
    <property type="entry name" value="Rhodopsin 7-helix transmembrane proteins"/>
    <property type="match status" value="1"/>
</dbReference>
<evidence type="ECO:0000313" key="14">
    <source>
        <dbReference type="Proteomes" id="UP000594262"/>
    </source>
</evidence>
<dbReference type="Pfam" id="PF00001">
    <property type="entry name" value="7tm_1"/>
    <property type="match status" value="1"/>
</dbReference>
<evidence type="ECO:0000256" key="5">
    <source>
        <dbReference type="ARBA" id="ARBA00023040"/>
    </source>
</evidence>
<evidence type="ECO:0000313" key="13">
    <source>
        <dbReference type="EnsemblMetazoa" id="CLYHEMP013796.1"/>
    </source>
</evidence>
<evidence type="ECO:0000256" key="9">
    <source>
        <dbReference type="ARBA" id="ARBA00023224"/>
    </source>
</evidence>
<dbReference type="PANTHER" id="PTHR24246">
    <property type="entry name" value="OLFACTORY RECEPTOR AND ADENOSINE RECEPTOR"/>
    <property type="match status" value="1"/>
</dbReference>
<dbReference type="PANTHER" id="PTHR24246:SF27">
    <property type="entry name" value="ADENOSINE RECEPTOR, ISOFORM A"/>
    <property type="match status" value="1"/>
</dbReference>
<feature type="transmembrane region" description="Helical" evidence="11">
    <location>
        <begin position="24"/>
        <end position="49"/>
    </location>
</feature>
<dbReference type="InterPro" id="IPR017452">
    <property type="entry name" value="GPCR_Rhodpsn_7TM"/>
</dbReference>
<dbReference type="Proteomes" id="UP000594262">
    <property type="component" value="Unplaced"/>
</dbReference>
<keyword evidence="3 10" id="KW-0812">Transmembrane</keyword>
<evidence type="ECO:0000256" key="1">
    <source>
        <dbReference type="ARBA" id="ARBA00004651"/>
    </source>
</evidence>
<keyword evidence="6 11" id="KW-0472">Membrane</keyword>
<comment type="similarity">
    <text evidence="10">Belongs to the G-protein coupled receptor 1 family.</text>
</comment>
<dbReference type="OrthoDB" id="5990538at2759"/>
<proteinExistence type="inferred from homology"/>
<dbReference type="GeneID" id="136802542"/>
<keyword evidence="5 10" id="KW-0297">G-protein coupled receptor</keyword>
<protein>
    <recommendedName>
        <fullName evidence="12">G-protein coupled receptors family 1 profile domain-containing protein</fullName>
    </recommendedName>
</protein>
<feature type="transmembrane region" description="Helical" evidence="11">
    <location>
        <begin position="162"/>
        <end position="180"/>
    </location>
</feature>
<keyword evidence="9 10" id="KW-0807">Transducer</keyword>
<dbReference type="CDD" id="cd00637">
    <property type="entry name" value="7tm_classA_rhodopsin-like"/>
    <property type="match status" value="1"/>
</dbReference>
<name>A0A7M5WW87_9CNID</name>
<comment type="subcellular location">
    <subcellularLocation>
        <location evidence="1">Cell membrane</location>
        <topology evidence="1">Multi-pass membrane protein</topology>
    </subcellularLocation>
</comment>
<dbReference type="AlphaFoldDB" id="A0A7M5WW87"/>
<feature type="domain" description="G-protein coupled receptors family 1 profile" evidence="12">
    <location>
        <begin position="40"/>
        <end position="277"/>
    </location>
</feature>
<reference evidence="13" key="1">
    <citation type="submission" date="2021-01" db="UniProtKB">
        <authorList>
            <consortium name="EnsemblMetazoa"/>
        </authorList>
    </citation>
    <scope>IDENTIFICATION</scope>
</reference>
<evidence type="ECO:0000259" key="12">
    <source>
        <dbReference type="PROSITE" id="PS50262"/>
    </source>
</evidence>
<feature type="transmembrane region" description="Helical" evidence="11">
    <location>
        <begin position="135"/>
        <end position="156"/>
    </location>
</feature>
<feature type="transmembrane region" description="Helical" evidence="11">
    <location>
        <begin position="257"/>
        <end position="279"/>
    </location>
</feature>
<evidence type="ECO:0000256" key="4">
    <source>
        <dbReference type="ARBA" id="ARBA00022989"/>
    </source>
</evidence>
<keyword evidence="2" id="KW-1003">Cell membrane</keyword>
<keyword evidence="14" id="KW-1185">Reference proteome</keyword>
<evidence type="ECO:0000256" key="8">
    <source>
        <dbReference type="ARBA" id="ARBA00023180"/>
    </source>
</evidence>